<dbReference type="Proteomes" id="UP000005408">
    <property type="component" value="Unassembled WGS sequence"/>
</dbReference>
<reference evidence="1" key="1">
    <citation type="submission" date="2022-08" db="UniProtKB">
        <authorList>
            <consortium name="EnsemblMetazoa"/>
        </authorList>
    </citation>
    <scope>IDENTIFICATION</scope>
    <source>
        <strain evidence="1">05x7-T-G4-1.051#20</strain>
    </source>
</reference>
<evidence type="ECO:0000313" key="1">
    <source>
        <dbReference type="EnsemblMetazoa" id="G9138.1:cds"/>
    </source>
</evidence>
<dbReference type="InterPro" id="IPR012340">
    <property type="entry name" value="NA-bd_OB-fold"/>
</dbReference>
<organism evidence="1 2">
    <name type="scientific">Magallana gigas</name>
    <name type="common">Pacific oyster</name>
    <name type="synonym">Crassostrea gigas</name>
    <dbReference type="NCBI Taxonomy" id="29159"/>
    <lineage>
        <taxon>Eukaryota</taxon>
        <taxon>Metazoa</taxon>
        <taxon>Spiralia</taxon>
        <taxon>Lophotrochozoa</taxon>
        <taxon>Mollusca</taxon>
        <taxon>Bivalvia</taxon>
        <taxon>Autobranchia</taxon>
        <taxon>Pteriomorphia</taxon>
        <taxon>Ostreida</taxon>
        <taxon>Ostreoidea</taxon>
        <taxon>Ostreidae</taxon>
        <taxon>Magallana</taxon>
    </lineage>
</organism>
<dbReference type="GeneID" id="117688279"/>
<proteinExistence type="predicted"/>
<dbReference type="KEGG" id="crg:117688279"/>
<evidence type="ECO:0000313" key="2">
    <source>
        <dbReference type="Proteomes" id="UP000005408"/>
    </source>
</evidence>
<dbReference type="RefSeq" id="XP_034322053.1">
    <property type="nucleotide sequence ID" value="XM_034466162.2"/>
</dbReference>
<name>A0A8W8P4Z7_MAGGI</name>
<accession>A0A8W8P4Z7</accession>
<dbReference type="CDD" id="cd04491">
    <property type="entry name" value="SoSSB_OBF"/>
    <property type="match status" value="1"/>
</dbReference>
<keyword evidence="2" id="KW-1185">Reference proteome</keyword>
<dbReference type="RefSeq" id="XP_065926939.1">
    <property type="nucleotide sequence ID" value="XM_066070867.1"/>
</dbReference>
<sequence length="307" mass="34100">MQYKTLKELLSCKAGDAAPYPTTMVRVCVIKVGHTATFNSSNGEKGQMLNFSVADATEAMTATLSDETKFSQIREGRSLTLRNFLVKGTRLVLSKQTKIMAGQMVTVPKELSLKGIGLITPQSPKKSLKEILDAPVKSISTVQGEVVKDEAIKTVQVNQTETKVRTITIQDSDAEIELTLWRELANQPITIGDYVEVSHCVVAEWQRRKTLNSTRNTVVKKTQPQERKVTGQVEAISFGDATCEVCLQENGIFRDYVVDIDMIRGQLQRFGDVSQMTVEQMEDVIVQRLPFQVQITAIGMSVQSILL</sequence>
<dbReference type="OrthoDB" id="6121668at2759"/>
<dbReference type="AlphaFoldDB" id="A0A8W8P4Z7"/>
<protein>
    <recommendedName>
        <fullName evidence="3">Replication protein A 70 kDa DNA-binding subunit</fullName>
    </recommendedName>
</protein>
<evidence type="ECO:0008006" key="3">
    <source>
        <dbReference type="Google" id="ProtNLM"/>
    </source>
</evidence>
<dbReference type="Gene3D" id="2.40.50.140">
    <property type="entry name" value="Nucleic acid-binding proteins"/>
    <property type="match status" value="2"/>
</dbReference>
<dbReference type="EnsemblMetazoa" id="G9138.1">
    <property type="protein sequence ID" value="G9138.1:cds"/>
    <property type="gene ID" value="G9138"/>
</dbReference>
<dbReference type="SUPFAM" id="SSF50249">
    <property type="entry name" value="Nucleic acid-binding proteins"/>
    <property type="match status" value="2"/>
</dbReference>